<accession>A0A9X3LDW9</accession>
<evidence type="ECO:0000313" key="2">
    <source>
        <dbReference type="Proteomes" id="UP001152172"/>
    </source>
</evidence>
<comment type="caution">
    <text evidence="1">The sequence shown here is derived from an EMBL/GenBank/DDBJ whole genome shotgun (WGS) entry which is preliminary data.</text>
</comment>
<sequence>MVLKYMIPIYAFLVKAGSREIENLPEQYQLPVAEYLAALVEELEK</sequence>
<name>A0A9X3LDW9_9BACI</name>
<proteinExistence type="predicted"/>
<evidence type="ECO:0000313" key="1">
    <source>
        <dbReference type="EMBL" id="MCZ8535489.1"/>
    </source>
</evidence>
<dbReference type="AlphaFoldDB" id="A0A9X3LDW9"/>
<gene>
    <name evidence="1" type="ORF">M9R61_19510</name>
</gene>
<keyword evidence="2" id="KW-1185">Reference proteome</keyword>
<dbReference type="EMBL" id="JAMKBI010000025">
    <property type="protein sequence ID" value="MCZ8535489.1"/>
    <property type="molecule type" value="Genomic_DNA"/>
</dbReference>
<dbReference type="RefSeq" id="WP_269923451.1">
    <property type="nucleotide sequence ID" value="NZ_JAMKBI010000025.1"/>
</dbReference>
<protein>
    <submittedName>
        <fullName evidence="1">Uncharacterized protein</fullName>
    </submittedName>
</protein>
<reference evidence="1" key="1">
    <citation type="submission" date="2022-05" db="EMBL/GenBank/DDBJ databases">
        <authorList>
            <person name="Colautti A."/>
            <person name="Iacumin L."/>
        </authorList>
    </citation>
    <scope>NUCLEOTIDE SEQUENCE</scope>
    <source>
        <strain evidence="1">DSM 30747</strain>
    </source>
</reference>
<dbReference type="NCBIfam" id="NF040910">
    <property type="entry name" value="CD1375_fam"/>
    <property type="match status" value="1"/>
</dbReference>
<organism evidence="1 2">
    <name type="scientific">Psychrobacillus psychrodurans</name>
    <dbReference type="NCBI Taxonomy" id="126157"/>
    <lineage>
        <taxon>Bacteria</taxon>
        <taxon>Bacillati</taxon>
        <taxon>Bacillota</taxon>
        <taxon>Bacilli</taxon>
        <taxon>Bacillales</taxon>
        <taxon>Bacillaceae</taxon>
        <taxon>Psychrobacillus</taxon>
    </lineage>
</organism>
<dbReference type="Proteomes" id="UP001152172">
    <property type="component" value="Unassembled WGS sequence"/>
</dbReference>
<dbReference type="InterPro" id="IPR047907">
    <property type="entry name" value="CD1375-like"/>
</dbReference>